<accession>A0ABT2IDV0</accession>
<dbReference type="EMBL" id="JANZQH010000002">
    <property type="protein sequence ID" value="MCT2406776.1"/>
    <property type="molecule type" value="Genomic_DNA"/>
</dbReference>
<evidence type="ECO:0000313" key="2">
    <source>
        <dbReference type="Proteomes" id="UP001142057"/>
    </source>
</evidence>
<organism evidence="1 2">
    <name type="scientific">Chryseobacterium pyrolae</name>
    <dbReference type="NCBI Taxonomy" id="2987481"/>
    <lineage>
        <taxon>Bacteria</taxon>
        <taxon>Pseudomonadati</taxon>
        <taxon>Bacteroidota</taxon>
        <taxon>Flavobacteriia</taxon>
        <taxon>Flavobacteriales</taxon>
        <taxon>Weeksellaceae</taxon>
        <taxon>Chryseobacterium group</taxon>
        <taxon>Chryseobacterium</taxon>
    </lineage>
</organism>
<reference evidence="1" key="1">
    <citation type="submission" date="2022-08" db="EMBL/GenBank/DDBJ databases">
        <title>Chryseobacterium antibioticum,isolated from the rhizosphere soil of Pyrola in Tibet.</title>
        <authorList>
            <person name="Kan Y."/>
        </authorList>
    </citation>
    <scope>NUCLEOTIDE SEQUENCE</scope>
    <source>
        <strain evidence="1">Pc2-12</strain>
    </source>
</reference>
<sequence>MAVLFCSTIIYGQVGMNTASPKSTLDINAKNATGTSTNADGILIPRVDRQRALIMSSVEPSTLIYINDISTGTTTGQASNIDAIGFYYFEGSLAKWVKLSTSGIVADSTPDAFVDDSANTMVKLGTNSSGGSRVVGSDFVIKDSGNVGVGTNSPTEKLHVNGRVKIVDGSQGASKVLTSDANGVSTWASLPNTTANNGLTKIGNNLQLGGTLAKATDIATAGFNTTFSGTGNLGIGTSSPVSGSKVNIQGGPLNIGNITQYAGGLQVKNLDGSKPILLAYDTSNSEKFRIGAGGNVGIGTTAPTERLDVEGNARIRSIPTTSLGSRGIVVADSNGNLSKVSRDNFEARGILVGQNKTSGSQNVTLNNERQICNYSVTIPAGQKRLFFLSINAKSASPFSNPGFDGGWGTYRLYMNNTLIEASTSKFFGVQTTGSAANITDINSPASFSSFQVVDNSSGNSAITRNFRLTYTNQFTATNVANKSHKAFADLVTLVFQQ</sequence>
<gene>
    <name evidence="1" type="ORF">NZD88_04295</name>
</gene>
<evidence type="ECO:0000313" key="1">
    <source>
        <dbReference type="EMBL" id="MCT2406776.1"/>
    </source>
</evidence>
<name>A0ABT2IDV0_9FLAO</name>
<proteinExistence type="predicted"/>
<protein>
    <submittedName>
        <fullName evidence="1">Uncharacterized protein</fullName>
    </submittedName>
</protein>
<dbReference type="Proteomes" id="UP001142057">
    <property type="component" value="Unassembled WGS sequence"/>
</dbReference>
<keyword evidence="2" id="KW-1185">Reference proteome</keyword>
<dbReference type="RefSeq" id="WP_259827710.1">
    <property type="nucleotide sequence ID" value="NZ_JANZQH010000002.1"/>
</dbReference>
<comment type="caution">
    <text evidence="1">The sequence shown here is derived from an EMBL/GenBank/DDBJ whole genome shotgun (WGS) entry which is preliminary data.</text>
</comment>